<dbReference type="Pfam" id="PF25990">
    <property type="entry name" value="Beta-barrel_YknX"/>
    <property type="match status" value="1"/>
</dbReference>
<comment type="caution">
    <text evidence="5">The sequence shown here is derived from an EMBL/GenBank/DDBJ whole genome shotgun (WGS) entry which is preliminary data.</text>
</comment>
<dbReference type="InterPro" id="IPR058636">
    <property type="entry name" value="Beta-barrel_YknX"/>
</dbReference>
<evidence type="ECO:0000313" key="5">
    <source>
        <dbReference type="EMBL" id="PIP50705.1"/>
    </source>
</evidence>
<dbReference type="AlphaFoldDB" id="A0A2H0AZ52"/>
<dbReference type="Gene3D" id="2.40.50.100">
    <property type="match status" value="1"/>
</dbReference>
<accession>A0A2H0AZ52</accession>
<evidence type="ECO:0000313" key="6">
    <source>
        <dbReference type="Proteomes" id="UP000230671"/>
    </source>
</evidence>
<sequence length="426" mass="47809">MKKTRIIVGVIILVIIIIASYFIFLKKEKNGYSLAKVSRANVVQEISETGIVKMGDKISLGFKNSGKIEKISVKSGDEVKKGQELAKLDTGEIILQLKEAQAGLQIIQAEKLNTDISLEDVKKIAEEGLKNAYQNAVTNLEDYYVKAYNASNLVNSIKRDYFERGDQESIIIADNEAIIRIAFEEIKYHREIINAAPKVDENIDTALSKTKDALFKIINSLGTIRETIEKSGYYNIVSSTDEILLDNHKTYINTAYTSVVNTQQNISTVKTNNTANINNAEQLTREIENKLTEETNSLFYSKVQQAEAKISLLQNQIQEGVLSSPADGKIIKIEKREGEIAKATESIISFLPSVPFQITADIYEEDIVKVKVDNPVDIKLTAFPDKIFKGKVFNIDPAEKLIDGVVYYEVNIYFEEFPREIKPGMT</sequence>
<dbReference type="PANTHER" id="PTHR32347">
    <property type="entry name" value="EFFLUX SYSTEM COMPONENT YKNX-RELATED"/>
    <property type="match status" value="1"/>
</dbReference>
<feature type="domain" description="YknX-like beta-barrel" evidence="4">
    <location>
        <begin position="356"/>
        <end position="425"/>
    </location>
</feature>
<comment type="subcellular location">
    <subcellularLocation>
        <location evidence="1">Cell envelope</location>
    </subcellularLocation>
</comment>
<name>A0A2H0AZ52_9BACT</name>
<dbReference type="InterPro" id="IPR050465">
    <property type="entry name" value="UPF0194_transport"/>
</dbReference>
<keyword evidence="3" id="KW-1133">Transmembrane helix</keyword>
<keyword evidence="3" id="KW-0472">Membrane</keyword>
<evidence type="ECO:0000256" key="3">
    <source>
        <dbReference type="SAM" id="Phobius"/>
    </source>
</evidence>
<dbReference type="GO" id="GO:0030313">
    <property type="term" value="C:cell envelope"/>
    <property type="evidence" value="ECO:0007669"/>
    <property type="project" value="UniProtKB-SubCell"/>
</dbReference>
<evidence type="ECO:0000259" key="4">
    <source>
        <dbReference type="Pfam" id="PF25990"/>
    </source>
</evidence>
<evidence type="ECO:0000256" key="2">
    <source>
        <dbReference type="ARBA" id="ARBA00023054"/>
    </source>
</evidence>
<protein>
    <recommendedName>
        <fullName evidence="4">YknX-like beta-barrel domain-containing protein</fullName>
    </recommendedName>
</protein>
<reference evidence="5 6" key="1">
    <citation type="submission" date="2017-09" db="EMBL/GenBank/DDBJ databases">
        <title>Depth-based differentiation of microbial function through sediment-hosted aquifers and enrichment of novel symbionts in the deep terrestrial subsurface.</title>
        <authorList>
            <person name="Probst A.J."/>
            <person name="Ladd B."/>
            <person name="Jarett J.K."/>
            <person name="Geller-Mcgrath D.E."/>
            <person name="Sieber C.M."/>
            <person name="Emerson J.B."/>
            <person name="Anantharaman K."/>
            <person name="Thomas B.C."/>
            <person name="Malmstrom R."/>
            <person name="Stieglmeier M."/>
            <person name="Klingl A."/>
            <person name="Woyke T."/>
            <person name="Ryan C.M."/>
            <person name="Banfield J.F."/>
        </authorList>
    </citation>
    <scope>NUCLEOTIDE SEQUENCE [LARGE SCALE GENOMIC DNA]</scope>
    <source>
        <strain evidence="5">CG23_combo_of_CG06-09_8_20_14_all_41_73</strain>
    </source>
</reference>
<organism evidence="5 6">
    <name type="scientific">Candidatus Berkelbacteria bacterium CG23_combo_of_CG06-09_8_20_14_all_41_73</name>
    <dbReference type="NCBI Taxonomy" id="1974519"/>
    <lineage>
        <taxon>Bacteria</taxon>
        <taxon>Candidatus Berkelbacteria</taxon>
    </lineage>
</organism>
<feature type="non-terminal residue" evidence="5">
    <location>
        <position position="426"/>
    </location>
</feature>
<evidence type="ECO:0000256" key="1">
    <source>
        <dbReference type="ARBA" id="ARBA00004196"/>
    </source>
</evidence>
<dbReference type="SUPFAM" id="SSF111369">
    <property type="entry name" value="HlyD-like secretion proteins"/>
    <property type="match status" value="1"/>
</dbReference>
<dbReference type="EMBL" id="PCSO01000112">
    <property type="protein sequence ID" value="PIP50705.1"/>
    <property type="molecule type" value="Genomic_DNA"/>
</dbReference>
<keyword evidence="2" id="KW-0175">Coiled coil</keyword>
<proteinExistence type="predicted"/>
<dbReference type="Proteomes" id="UP000230671">
    <property type="component" value="Unassembled WGS sequence"/>
</dbReference>
<feature type="transmembrane region" description="Helical" evidence="3">
    <location>
        <begin position="6"/>
        <end position="24"/>
    </location>
</feature>
<keyword evidence="3" id="KW-0812">Transmembrane</keyword>
<dbReference type="PRINTS" id="PR01490">
    <property type="entry name" value="RTXTOXIND"/>
</dbReference>
<gene>
    <name evidence="5" type="ORF">COX11_02745</name>
</gene>
<dbReference type="Gene3D" id="2.40.30.170">
    <property type="match status" value="1"/>
</dbReference>